<comment type="caution">
    <text evidence="5">The sequence shown here is derived from an EMBL/GenBank/DDBJ whole genome shotgun (WGS) entry which is preliminary data.</text>
</comment>
<organism evidence="5 6">
    <name type="scientific">Trypanosoma theileri</name>
    <dbReference type="NCBI Taxonomy" id="67003"/>
    <lineage>
        <taxon>Eukaryota</taxon>
        <taxon>Discoba</taxon>
        <taxon>Euglenozoa</taxon>
        <taxon>Kinetoplastea</taxon>
        <taxon>Metakinetoplastina</taxon>
        <taxon>Trypanosomatida</taxon>
        <taxon>Trypanosomatidae</taxon>
        <taxon>Trypanosoma</taxon>
    </lineage>
</organism>
<feature type="compositionally biased region" description="Basic and acidic residues" evidence="2">
    <location>
        <begin position="314"/>
        <end position="405"/>
    </location>
</feature>
<sequence>MTTMFIQLRRVVYLLVLLQCCVCVYDVDGAPGDTEYTDMVTKLNSSIVGAGEMLLKGEFCLPEWEKYRNACDTDAALAKKSAGELSGIVKDLERKIDEHIPDVKGTGGIRVSVTLEKVKELGKQVEKTKQKTNETLVEAEKARLSVAKAQAAQDGCATIRNNIESARADLDRILEGFLGYMRDGDSEVNKRLDKDGRNMSGKMVAYVLAYGHRVGWSKGYIKAAEEKIAEAKEEAKKAVAALKKIDARLAEQESLAEEAREKGGLVQKAIKEMSESKETEERIGSLTHREKAKEKRVETAKEVAKEMKKAIEDSIKEKEKRDKEERERREREERERKERERIEREERERNEREEKEKREREERERKEREGKEKRDREERERRLAEEKAKRDEAERMAQEKEELEKKAKKRKDGGVVFTLAHGPLVMLLLCVLGFALVC</sequence>
<keyword evidence="3" id="KW-1133">Transmembrane helix</keyword>
<dbReference type="AlphaFoldDB" id="A0A1X0P314"/>
<feature type="coiled-coil region" evidence="1">
    <location>
        <begin position="221"/>
        <end position="262"/>
    </location>
</feature>
<reference evidence="5 6" key="1">
    <citation type="submission" date="2017-03" db="EMBL/GenBank/DDBJ databases">
        <title>An alternative strategy for trypanosome survival in the mammalian bloodstream revealed through genome and transcriptome analysis of the ubiquitous bovine parasite Trypanosoma (Megatrypanum) theileri.</title>
        <authorList>
            <person name="Kelly S."/>
            <person name="Ivens A."/>
            <person name="Mott A."/>
            <person name="O'Neill E."/>
            <person name="Emms D."/>
            <person name="Macleod O."/>
            <person name="Voorheis P."/>
            <person name="Matthews J."/>
            <person name="Matthews K."/>
            <person name="Carrington M."/>
        </authorList>
    </citation>
    <scope>NUCLEOTIDE SEQUENCE [LARGE SCALE GENOMIC DNA]</scope>
    <source>
        <strain evidence="5">Edinburgh</strain>
    </source>
</reference>
<feature type="chain" id="PRO_5012529725" evidence="4">
    <location>
        <begin position="30"/>
        <end position="438"/>
    </location>
</feature>
<dbReference type="STRING" id="67003.A0A1X0P314"/>
<evidence type="ECO:0000256" key="4">
    <source>
        <dbReference type="SAM" id="SignalP"/>
    </source>
</evidence>
<evidence type="ECO:0000313" key="5">
    <source>
        <dbReference type="EMBL" id="ORC91275.1"/>
    </source>
</evidence>
<keyword evidence="6" id="KW-1185">Reference proteome</keyword>
<dbReference type="VEuPathDB" id="TriTrypDB:TM35_000062800"/>
<keyword evidence="3" id="KW-0812">Transmembrane</keyword>
<evidence type="ECO:0000313" key="6">
    <source>
        <dbReference type="Proteomes" id="UP000192257"/>
    </source>
</evidence>
<dbReference type="Proteomes" id="UP000192257">
    <property type="component" value="Unassembled WGS sequence"/>
</dbReference>
<evidence type="ECO:0000256" key="2">
    <source>
        <dbReference type="SAM" id="MobiDB-lite"/>
    </source>
</evidence>
<feature type="transmembrane region" description="Helical" evidence="3">
    <location>
        <begin position="415"/>
        <end position="437"/>
    </location>
</feature>
<protein>
    <submittedName>
        <fullName evidence="5">Uncharacterized protein</fullName>
    </submittedName>
</protein>
<keyword evidence="1" id="KW-0175">Coiled coil</keyword>
<evidence type="ECO:0000256" key="3">
    <source>
        <dbReference type="SAM" id="Phobius"/>
    </source>
</evidence>
<accession>A0A1X0P314</accession>
<feature type="region of interest" description="Disordered" evidence="2">
    <location>
        <begin position="272"/>
        <end position="301"/>
    </location>
</feature>
<feature type="signal peptide" evidence="4">
    <location>
        <begin position="1"/>
        <end position="29"/>
    </location>
</feature>
<dbReference type="EMBL" id="NBCO01000006">
    <property type="protein sequence ID" value="ORC91275.1"/>
    <property type="molecule type" value="Genomic_DNA"/>
</dbReference>
<keyword evidence="4" id="KW-0732">Signal</keyword>
<evidence type="ECO:0000256" key="1">
    <source>
        <dbReference type="SAM" id="Coils"/>
    </source>
</evidence>
<keyword evidence="3" id="KW-0472">Membrane</keyword>
<dbReference type="GeneID" id="39983097"/>
<dbReference type="RefSeq" id="XP_028885341.1">
    <property type="nucleotide sequence ID" value="XM_029023317.1"/>
</dbReference>
<proteinExistence type="predicted"/>
<feature type="region of interest" description="Disordered" evidence="2">
    <location>
        <begin position="314"/>
        <end position="413"/>
    </location>
</feature>
<gene>
    <name evidence="5" type="ORF">TM35_000062800</name>
</gene>
<name>A0A1X0P314_9TRYP</name>